<name>A0A9P8Y3K5_9PEZI</name>
<protein>
    <submittedName>
        <fullName evidence="8">Endoplasmic reticulum-based factor for assembly of V-ATPase-domain-containing protein</fullName>
    </submittedName>
</protein>
<organism evidence="8 9">
    <name type="scientific">Microdochium trichocladiopsis</name>
    <dbReference type="NCBI Taxonomy" id="1682393"/>
    <lineage>
        <taxon>Eukaryota</taxon>
        <taxon>Fungi</taxon>
        <taxon>Dikarya</taxon>
        <taxon>Ascomycota</taxon>
        <taxon>Pezizomycotina</taxon>
        <taxon>Sordariomycetes</taxon>
        <taxon>Xylariomycetidae</taxon>
        <taxon>Xylariales</taxon>
        <taxon>Microdochiaceae</taxon>
        <taxon>Microdochium</taxon>
    </lineage>
</organism>
<dbReference type="EMBL" id="JAGTJQ010000006">
    <property type="protein sequence ID" value="KAH7029088.1"/>
    <property type="molecule type" value="Genomic_DNA"/>
</dbReference>
<keyword evidence="3" id="KW-0256">Endoplasmic reticulum</keyword>
<evidence type="ECO:0000256" key="7">
    <source>
        <dbReference type="SAM" id="Phobius"/>
    </source>
</evidence>
<feature type="transmembrane region" description="Helical" evidence="7">
    <location>
        <begin position="166"/>
        <end position="188"/>
    </location>
</feature>
<evidence type="ECO:0000256" key="6">
    <source>
        <dbReference type="SAM" id="MobiDB-lite"/>
    </source>
</evidence>
<keyword evidence="4 7" id="KW-1133">Transmembrane helix</keyword>
<keyword evidence="9" id="KW-1185">Reference proteome</keyword>
<keyword evidence="5 7" id="KW-0472">Membrane</keyword>
<dbReference type="InterPro" id="IPR021013">
    <property type="entry name" value="ATPase_Vma12"/>
</dbReference>
<evidence type="ECO:0000256" key="5">
    <source>
        <dbReference type="ARBA" id="ARBA00023136"/>
    </source>
</evidence>
<dbReference type="OrthoDB" id="19981at2759"/>
<evidence type="ECO:0000256" key="3">
    <source>
        <dbReference type="ARBA" id="ARBA00022824"/>
    </source>
</evidence>
<dbReference type="GeneID" id="70179660"/>
<dbReference type="AlphaFoldDB" id="A0A9P8Y3K5"/>
<keyword evidence="2 7" id="KW-0812">Transmembrane</keyword>
<dbReference type="GO" id="GO:0005789">
    <property type="term" value="C:endoplasmic reticulum membrane"/>
    <property type="evidence" value="ECO:0007669"/>
    <property type="project" value="UniProtKB-SubCell"/>
</dbReference>
<evidence type="ECO:0000256" key="4">
    <source>
        <dbReference type="ARBA" id="ARBA00022989"/>
    </source>
</evidence>
<feature type="compositionally biased region" description="Basic and acidic residues" evidence="6">
    <location>
        <begin position="251"/>
        <end position="260"/>
    </location>
</feature>
<proteinExistence type="predicted"/>
<dbReference type="GO" id="GO:0070072">
    <property type="term" value="P:vacuolar proton-transporting V-type ATPase complex assembly"/>
    <property type="evidence" value="ECO:0007669"/>
    <property type="project" value="InterPro"/>
</dbReference>
<accession>A0A9P8Y3K5</accession>
<sequence length="282" mass="31196">MVLLTMTRSIVEALQAVPDTQDAMIGDATAETSQEPSLSSPAIGKPISHGQIIDLRNRLKPLDKDRFSLEKLLLGASVYVPPPPPKAEPSEEYKALMARLRRDEEERAYERLTQKSFATREAFSERFPGAPMSMAHAFAETNRPSKADDIDGDEFEFGDVQRQVTLIFNFLVSIIGCGAALWLAARWWSTPARLFLALGGSIVVAIAEVIVYSIFNWRIKEGGKREKKKKEHKEILNTWVVGGPDDGPAVPEEKLLDGPGEHSTGVDHAGFVRKRIKDADVS</sequence>
<dbReference type="PANTHER" id="PTHR31394:SF1">
    <property type="entry name" value="TRANSMEMBRANE PROTEIN 199"/>
    <property type="match status" value="1"/>
</dbReference>
<comment type="caution">
    <text evidence="8">The sequence shown here is derived from an EMBL/GenBank/DDBJ whole genome shotgun (WGS) entry which is preliminary data.</text>
</comment>
<gene>
    <name evidence="8" type="ORF">B0I36DRAFT_245031</name>
</gene>
<evidence type="ECO:0000256" key="1">
    <source>
        <dbReference type="ARBA" id="ARBA00004477"/>
    </source>
</evidence>
<evidence type="ECO:0000313" key="8">
    <source>
        <dbReference type="EMBL" id="KAH7029088.1"/>
    </source>
</evidence>
<dbReference type="Proteomes" id="UP000756346">
    <property type="component" value="Unassembled WGS sequence"/>
</dbReference>
<evidence type="ECO:0000313" key="9">
    <source>
        <dbReference type="Proteomes" id="UP000756346"/>
    </source>
</evidence>
<dbReference type="Pfam" id="PF11712">
    <property type="entry name" value="Vma12"/>
    <property type="match status" value="1"/>
</dbReference>
<dbReference type="RefSeq" id="XP_046011376.1">
    <property type="nucleotide sequence ID" value="XM_046150114.1"/>
</dbReference>
<comment type="subcellular location">
    <subcellularLocation>
        <location evidence="1">Endoplasmic reticulum membrane</location>
        <topology evidence="1">Multi-pass membrane protein</topology>
    </subcellularLocation>
</comment>
<dbReference type="PANTHER" id="PTHR31394">
    <property type="entry name" value="TRANSMEMBRANE PROTEIN 199"/>
    <property type="match status" value="1"/>
</dbReference>
<feature type="region of interest" description="Disordered" evidence="6">
    <location>
        <begin position="241"/>
        <end position="266"/>
    </location>
</feature>
<feature type="transmembrane region" description="Helical" evidence="7">
    <location>
        <begin position="194"/>
        <end position="215"/>
    </location>
</feature>
<evidence type="ECO:0000256" key="2">
    <source>
        <dbReference type="ARBA" id="ARBA00022692"/>
    </source>
</evidence>
<reference evidence="8" key="1">
    <citation type="journal article" date="2021" name="Nat. Commun.">
        <title>Genetic determinants of endophytism in the Arabidopsis root mycobiome.</title>
        <authorList>
            <person name="Mesny F."/>
            <person name="Miyauchi S."/>
            <person name="Thiergart T."/>
            <person name="Pickel B."/>
            <person name="Atanasova L."/>
            <person name="Karlsson M."/>
            <person name="Huettel B."/>
            <person name="Barry K.W."/>
            <person name="Haridas S."/>
            <person name="Chen C."/>
            <person name="Bauer D."/>
            <person name="Andreopoulos W."/>
            <person name="Pangilinan J."/>
            <person name="LaButti K."/>
            <person name="Riley R."/>
            <person name="Lipzen A."/>
            <person name="Clum A."/>
            <person name="Drula E."/>
            <person name="Henrissat B."/>
            <person name="Kohler A."/>
            <person name="Grigoriev I.V."/>
            <person name="Martin F.M."/>
            <person name="Hacquard S."/>
        </authorList>
    </citation>
    <scope>NUCLEOTIDE SEQUENCE</scope>
    <source>
        <strain evidence="8">MPI-CAGE-CH-0230</strain>
    </source>
</reference>